<comment type="caution">
    <text evidence="1">The sequence shown here is derived from an EMBL/GenBank/DDBJ whole genome shotgun (WGS) entry which is preliminary data.</text>
</comment>
<proteinExistence type="predicted"/>
<accession>A0A2T3XVA3</accession>
<dbReference type="RefSeq" id="WP_107150777.1">
    <property type="nucleotide sequence ID" value="NZ_PYUC01000005.1"/>
</dbReference>
<dbReference type="NCBIfam" id="NF045926">
    <property type="entry name" value="STM2901_fam"/>
    <property type="match status" value="1"/>
</dbReference>
<dbReference type="EMBL" id="PYUC01000005">
    <property type="protein sequence ID" value="PTB20450.1"/>
    <property type="molecule type" value="Genomic_DNA"/>
</dbReference>
<protein>
    <submittedName>
        <fullName evidence="1">Uncharacterized protein</fullName>
    </submittedName>
</protein>
<organism evidence="1 2">
    <name type="scientific">Trinickia symbiotica</name>
    <dbReference type="NCBI Taxonomy" id="863227"/>
    <lineage>
        <taxon>Bacteria</taxon>
        <taxon>Pseudomonadati</taxon>
        <taxon>Pseudomonadota</taxon>
        <taxon>Betaproteobacteria</taxon>
        <taxon>Burkholderiales</taxon>
        <taxon>Burkholderiaceae</taxon>
        <taxon>Trinickia</taxon>
    </lineage>
</organism>
<dbReference type="AlphaFoldDB" id="A0A2T3XVA3"/>
<evidence type="ECO:0000313" key="1">
    <source>
        <dbReference type="EMBL" id="PTB20450.1"/>
    </source>
</evidence>
<name>A0A2T3XVA3_9BURK</name>
<dbReference type="InterPro" id="IPR058064">
    <property type="entry name" value="STM2901-like"/>
</dbReference>
<reference evidence="1 2" key="1">
    <citation type="submission" date="2018-03" db="EMBL/GenBank/DDBJ databases">
        <title>Whole genome analyses suggest that Burkholderia sensu lato contains two further novel genera in the rhizoxinica-symbiotica group Mycetohabitans gen. nov., and Trinickia gen. nov.: implications for the evolution of diazotrophy and nodulation in the Burkholderiaceae.</title>
        <authorList>
            <person name="Estrada De Los Santos P."/>
            <person name="Palmer M."/>
            <person name="Chavez-Ramirez B."/>
            <person name="Steenkamp E.T."/>
            <person name="Hirsch A.M."/>
            <person name="Manyaka P."/>
            <person name="Maluk M."/>
            <person name="Lafos M."/>
            <person name="Crook M."/>
            <person name="Gross E."/>
            <person name="Simon M.F."/>
            <person name="Bueno Dos Reis Junior F."/>
            <person name="Poole P.S."/>
            <person name="Venter S.N."/>
            <person name="James E.K."/>
        </authorList>
    </citation>
    <scope>NUCLEOTIDE SEQUENCE [LARGE SCALE GENOMIC DNA]</scope>
    <source>
        <strain evidence="1 2">JPY-366</strain>
    </source>
</reference>
<evidence type="ECO:0000313" key="2">
    <source>
        <dbReference type="Proteomes" id="UP000240638"/>
    </source>
</evidence>
<dbReference type="Proteomes" id="UP000240638">
    <property type="component" value="Unassembled WGS sequence"/>
</dbReference>
<gene>
    <name evidence="1" type="ORF">C9I57_11290</name>
</gene>
<dbReference type="InterPro" id="IPR058522">
    <property type="entry name" value="DUF8209"/>
</dbReference>
<dbReference type="Pfam" id="PF26636">
    <property type="entry name" value="DUF8209"/>
    <property type="match status" value="1"/>
</dbReference>
<sequence>MSENRYAYGIHQNLTPAELFVYVGLDQTRKQLGLDDLASAAAILLGQNDVPVPGKLGGAVAGTSVVSMAARKFLPFNVAIRLPTITKAGVGGLRIAMTRNLGAFVGRAIPVAGTLVLATDAFLIVQRTVFFYNRLVKPDDRVL</sequence>